<dbReference type="GO" id="GO:0005576">
    <property type="term" value="C:extracellular region"/>
    <property type="evidence" value="ECO:0007669"/>
    <property type="project" value="UniProtKB-SubCell"/>
</dbReference>
<evidence type="ECO:0000256" key="3">
    <source>
        <dbReference type="ARBA" id="ARBA00022475"/>
    </source>
</evidence>
<evidence type="ECO:0000256" key="5">
    <source>
        <dbReference type="ARBA" id="ARBA00022729"/>
    </source>
</evidence>
<keyword evidence="8" id="KW-0472">Membrane</keyword>
<evidence type="ECO:0000256" key="13">
    <source>
        <dbReference type="SAM" id="MobiDB-lite"/>
    </source>
</evidence>
<dbReference type="AlphaFoldDB" id="A0A7N9CEH4"/>
<dbReference type="Ensembl" id="ENSMFAT00000094927.1">
    <property type="protein sequence ID" value="ENSMFAP00000047458.1"/>
    <property type="gene ID" value="ENSMFAG00000055302.1"/>
</dbReference>
<dbReference type="InterPro" id="IPR003599">
    <property type="entry name" value="Ig_sub"/>
</dbReference>
<evidence type="ECO:0000256" key="2">
    <source>
        <dbReference type="ARBA" id="ARBA00004613"/>
    </source>
</evidence>
<dbReference type="GO" id="GO:0002250">
    <property type="term" value="P:adaptive immune response"/>
    <property type="evidence" value="ECO:0007669"/>
    <property type="project" value="UniProtKB-KW"/>
</dbReference>
<evidence type="ECO:0000313" key="17">
    <source>
        <dbReference type="Proteomes" id="UP000233100"/>
    </source>
</evidence>
<dbReference type="Proteomes" id="UP000233100">
    <property type="component" value="Chromosome 7"/>
</dbReference>
<comment type="subcellular location">
    <subcellularLocation>
        <location evidence="1">Cell membrane</location>
    </subcellularLocation>
    <subcellularLocation>
        <location evidence="2">Secreted</location>
    </subcellularLocation>
</comment>
<keyword evidence="5 14" id="KW-0732">Signal</keyword>
<protein>
    <recommendedName>
        <fullName evidence="15">Ig-like domain-containing protein</fullName>
    </recommendedName>
</protein>
<dbReference type="GO" id="GO:0019814">
    <property type="term" value="C:immunoglobulin complex"/>
    <property type="evidence" value="ECO:0007669"/>
    <property type="project" value="UniProtKB-KW"/>
</dbReference>
<dbReference type="PROSITE" id="PS50835">
    <property type="entry name" value="IG_LIKE"/>
    <property type="match status" value="1"/>
</dbReference>
<organism evidence="16 17">
    <name type="scientific">Macaca fascicularis</name>
    <name type="common">Crab-eating macaque</name>
    <name type="synonym">Cynomolgus monkey</name>
    <dbReference type="NCBI Taxonomy" id="9541"/>
    <lineage>
        <taxon>Eukaryota</taxon>
        <taxon>Metazoa</taxon>
        <taxon>Chordata</taxon>
        <taxon>Craniata</taxon>
        <taxon>Vertebrata</taxon>
        <taxon>Euteleostomi</taxon>
        <taxon>Mammalia</taxon>
        <taxon>Eutheria</taxon>
        <taxon>Euarchontoglires</taxon>
        <taxon>Primates</taxon>
        <taxon>Haplorrhini</taxon>
        <taxon>Catarrhini</taxon>
        <taxon>Cercopithecidae</taxon>
        <taxon>Cercopithecinae</taxon>
        <taxon>Macaca</taxon>
    </lineage>
</organism>
<keyword evidence="10" id="KW-0393">Immunoglobulin domain</keyword>
<dbReference type="InterPro" id="IPR036179">
    <property type="entry name" value="Ig-like_dom_sf"/>
</dbReference>
<evidence type="ECO:0000256" key="6">
    <source>
        <dbReference type="ARBA" id="ARBA00022859"/>
    </source>
</evidence>
<evidence type="ECO:0000256" key="14">
    <source>
        <dbReference type="SAM" id="SignalP"/>
    </source>
</evidence>
<dbReference type="Pfam" id="PF07686">
    <property type="entry name" value="V-set"/>
    <property type="match status" value="1"/>
</dbReference>
<keyword evidence="7" id="KW-1064">Adaptive immunity</keyword>
<keyword evidence="3" id="KW-1003">Cell membrane</keyword>
<evidence type="ECO:0000256" key="12">
    <source>
        <dbReference type="ARBA" id="ARBA00043265"/>
    </source>
</evidence>
<evidence type="ECO:0000313" key="16">
    <source>
        <dbReference type="Ensembl" id="ENSMFAP00000047458.1"/>
    </source>
</evidence>
<sequence length="267" mass="28876">MDILCKNMKHLWFFLLLVAAPRWVLSQVQLQESGPGLVKPSETLSLTCAVSGGSISSSYWNWIRQAPGKGLEWIGYIYGSGSTEYNPSLKSRVTISRDTSKNQFSLKLSSVTAADTAVYYCARHTVRGGGCEPRHKPSCRGGGGRAQVPLRTSRGRAGPTEQEAGSGAGAGRAGLPHLLSALPPHQHLSCPQGSSFFDICGSASSHSSARKERRKTHFPLTIEVSPITRTFPTSSCMAHYSLVIKNISILLLLTISWFVSSIELCPL</sequence>
<evidence type="ECO:0000256" key="10">
    <source>
        <dbReference type="ARBA" id="ARBA00023319"/>
    </source>
</evidence>
<reference evidence="16" key="3">
    <citation type="submission" date="2025-09" db="UniProtKB">
        <authorList>
            <consortium name="Ensembl"/>
        </authorList>
    </citation>
    <scope>IDENTIFICATION</scope>
</reference>
<dbReference type="InterPro" id="IPR013783">
    <property type="entry name" value="Ig-like_fold"/>
</dbReference>
<keyword evidence="9" id="KW-1015">Disulfide bond</keyword>
<comment type="subunit">
    <text evidence="11">Immunoglobulins are composed of two identical heavy chains and two identical light chains; disulfide-linked.</text>
</comment>
<dbReference type="GeneTree" id="ENSGT01030000234536"/>
<name>A0A7N9CEH4_MACFA</name>
<dbReference type="SMART" id="SM00409">
    <property type="entry name" value="IG"/>
    <property type="match status" value="1"/>
</dbReference>
<keyword evidence="4" id="KW-0964">Secreted</keyword>
<reference evidence="16 17" key="1">
    <citation type="submission" date="2013-03" db="EMBL/GenBank/DDBJ databases">
        <authorList>
            <person name="Warren W."/>
            <person name="Wilson R.K."/>
        </authorList>
    </citation>
    <scope>NUCLEOTIDE SEQUENCE</scope>
</reference>
<evidence type="ECO:0000259" key="15">
    <source>
        <dbReference type="PROSITE" id="PS50835"/>
    </source>
</evidence>
<accession>A0A7N9CEH4</accession>
<feature type="region of interest" description="Disordered" evidence="13">
    <location>
        <begin position="131"/>
        <end position="170"/>
    </location>
</feature>
<dbReference type="InterPro" id="IPR050199">
    <property type="entry name" value="IgHV"/>
</dbReference>
<dbReference type="InterPro" id="IPR007110">
    <property type="entry name" value="Ig-like_dom"/>
</dbReference>
<dbReference type="SMART" id="SM00406">
    <property type="entry name" value="IGv"/>
    <property type="match status" value="1"/>
</dbReference>
<dbReference type="CDD" id="cd04981">
    <property type="entry name" value="IgV_H"/>
    <property type="match status" value="1"/>
</dbReference>
<dbReference type="InterPro" id="IPR013106">
    <property type="entry name" value="Ig_V-set"/>
</dbReference>
<evidence type="ECO:0000256" key="9">
    <source>
        <dbReference type="ARBA" id="ARBA00023157"/>
    </source>
</evidence>
<evidence type="ECO:0000256" key="8">
    <source>
        <dbReference type="ARBA" id="ARBA00023136"/>
    </source>
</evidence>
<dbReference type="Gene3D" id="2.60.40.10">
    <property type="entry name" value="Immunoglobulins"/>
    <property type="match status" value="1"/>
</dbReference>
<reference evidence="16" key="2">
    <citation type="submission" date="2025-08" db="UniProtKB">
        <authorList>
            <consortium name="Ensembl"/>
        </authorList>
    </citation>
    <scope>IDENTIFICATION</scope>
</reference>
<feature type="domain" description="Ig-like" evidence="15">
    <location>
        <begin position="21"/>
        <end position="121"/>
    </location>
</feature>
<dbReference type="PANTHER" id="PTHR23266">
    <property type="entry name" value="IMMUNOGLOBULIN HEAVY CHAIN"/>
    <property type="match status" value="1"/>
</dbReference>
<keyword evidence="17" id="KW-1185">Reference proteome</keyword>
<keyword evidence="6" id="KW-0391">Immunity</keyword>
<dbReference type="FunFam" id="2.60.40.10:FF:001119">
    <property type="entry name" value="Immunoglobulin heavy variable 4-30-4"/>
    <property type="match status" value="1"/>
</dbReference>
<dbReference type="SUPFAM" id="SSF48726">
    <property type="entry name" value="Immunoglobulin"/>
    <property type="match status" value="1"/>
</dbReference>
<feature type="chain" id="PRO_5030857141" description="Ig-like domain-containing protein" evidence="14">
    <location>
        <begin position="27"/>
        <end position="267"/>
    </location>
</feature>
<evidence type="ECO:0000256" key="4">
    <source>
        <dbReference type="ARBA" id="ARBA00022525"/>
    </source>
</evidence>
<evidence type="ECO:0000256" key="1">
    <source>
        <dbReference type="ARBA" id="ARBA00004236"/>
    </source>
</evidence>
<evidence type="ECO:0000256" key="7">
    <source>
        <dbReference type="ARBA" id="ARBA00023130"/>
    </source>
</evidence>
<dbReference type="GO" id="GO:0005886">
    <property type="term" value="C:plasma membrane"/>
    <property type="evidence" value="ECO:0007669"/>
    <property type="project" value="UniProtKB-SubCell"/>
</dbReference>
<feature type="signal peptide" evidence="14">
    <location>
        <begin position="1"/>
        <end position="26"/>
    </location>
</feature>
<proteinExistence type="predicted"/>
<evidence type="ECO:0000256" key="11">
    <source>
        <dbReference type="ARBA" id="ARBA00038737"/>
    </source>
</evidence>
<keyword evidence="12" id="KW-1280">Immunoglobulin</keyword>